<dbReference type="PANTHER" id="PTHR37422">
    <property type="entry name" value="TEICHURONIC ACID BIOSYNTHESIS PROTEIN TUAE"/>
    <property type="match status" value="1"/>
</dbReference>
<feature type="transmembrane region" description="Helical" evidence="5">
    <location>
        <begin position="166"/>
        <end position="183"/>
    </location>
</feature>
<feature type="transmembrane region" description="Helical" evidence="5">
    <location>
        <begin position="68"/>
        <end position="84"/>
    </location>
</feature>
<feature type="transmembrane region" description="Helical" evidence="5">
    <location>
        <begin position="120"/>
        <end position="141"/>
    </location>
</feature>
<evidence type="ECO:0000256" key="1">
    <source>
        <dbReference type="ARBA" id="ARBA00004141"/>
    </source>
</evidence>
<evidence type="ECO:0000256" key="5">
    <source>
        <dbReference type="SAM" id="Phobius"/>
    </source>
</evidence>
<feature type="transmembrane region" description="Helical" evidence="5">
    <location>
        <begin position="382"/>
        <end position="402"/>
    </location>
</feature>
<dbReference type="InterPro" id="IPR051533">
    <property type="entry name" value="WaaL-like"/>
</dbReference>
<evidence type="ECO:0000256" key="3">
    <source>
        <dbReference type="ARBA" id="ARBA00022989"/>
    </source>
</evidence>
<evidence type="ECO:0000256" key="4">
    <source>
        <dbReference type="ARBA" id="ARBA00023136"/>
    </source>
</evidence>
<sequence>MKFYKSILNILILSFVILYPILPSYGAINSNLILYILFLFQVLGILLFKEERLDIFKKVRLLIKDKIFISLSLINIIMYFSTLVADNRRIAFTSSLRFSMYIFIYYSISYKLNGKNIFKILLNSYIFISILSSLFSIIQLLKYKFNNISLDDEHRISSFLENSNNLGAYTILSIFIVLMLLINSKKKSEKIFLSLCSVLLFSNIILSQSRNAILALLLGCILIAIVYDKRFLIVSIILPIVLLIIPQSRMRFLAILDLNQNSSRFKIWKIAELMIKDHPLFGVGNSNFATEYPVYIYHNPDLMIHGSYRALHPHNIFLKIQSELGILGSIFFLLFLGLTIFSLIAYIKNCKNNELKPILVGVTIAFISFQFMNLLDCYYDSLKAIITMFIVLSIASYCNNINKDLL</sequence>
<evidence type="ECO:0000256" key="2">
    <source>
        <dbReference type="ARBA" id="ARBA00022692"/>
    </source>
</evidence>
<comment type="subcellular location">
    <subcellularLocation>
        <location evidence="1">Membrane</location>
        <topology evidence="1">Multi-pass membrane protein</topology>
    </subcellularLocation>
</comment>
<gene>
    <name evidence="7" type="ORF">SDC9_43628</name>
</gene>
<dbReference type="PANTHER" id="PTHR37422:SF17">
    <property type="entry name" value="O-ANTIGEN LIGASE"/>
    <property type="match status" value="1"/>
</dbReference>
<feature type="transmembrane region" description="Helical" evidence="5">
    <location>
        <begin position="190"/>
        <end position="206"/>
    </location>
</feature>
<evidence type="ECO:0000313" key="7">
    <source>
        <dbReference type="EMBL" id="MPL97437.1"/>
    </source>
</evidence>
<protein>
    <recommendedName>
        <fullName evidence="6">O-antigen ligase-related domain-containing protein</fullName>
    </recommendedName>
</protein>
<dbReference type="AlphaFoldDB" id="A0A644W1G6"/>
<keyword evidence="2 5" id="KW-0812">Transmembrane</keyword>
<keyword evidence="4 5" id="KW-0472">Membrane</keyword>
<reference evidence="7" key="1">
    <citation type="submission" date="2019-08" db="EMBL/GenBank/DDBJ databases">
        <authorList>
            <person name="Kucharzyk K."/>
            <person name="Murdoch R.W."/>
            <person name="Higgins S."/>
            <person name="Loffler F."/>
        </authorList>
    </citation>
    <scope>NUCLEOTIDE SEQUENCE</scope>
</reference>
<accession>A0A644W1G6</accession>
<dbReference type="GO" id="GO:0016020">
    <property type="term" value="C:membrane"/>
    <property type="evidence" value="ECO:0007669"/>
    <property type="project" value="UniProtKB-SubCell"/>
</dbReference>
<dbReference type="InterPro" id="IPR007016">
    <property type="entry name" value="O-antigen_ligase-rel_domated"/>
</dbReference>
<feature type="transmembrane region" description="Helical" evidence="5">
    <location>
        <begin position="32"/>
        <end position="48"/>
    </location>
</feature>
<organism evidence="7">
    <name type="scientific">bioreactor metagenome</name>
    <dbReference type="NCBI Taxonomy" id="1076179"/>
    <lineage>
        <taxon>unclassified sequences</taxon>
        <taxon>metagenomes</taxon>
        <taxon>ecological metagenomes</taxon>
    </lineage>
</organism>
<feature type="domain" description="O-antigen ligase-related" evidence="6">
    <location>
        <begin position="196"/>
        <end position="333"/>
    </location>
</feature>
<feature type="transmembrane region" description="Helical" evidence="5">
    <location>
        <begin position="7"/>
        <end position="26"/>
    </location>
</feature>
<proteinExistence type="predicted"/>
<comment type="caution">
    <text evidence="7">The sequence shown here is derived from an EMBL/GenBank/DDBJ whole genome shotgun (WGS) entry which is preliminary data.</text>
</comment>
<keyword evidence="3 5" id="KW-1133">Transmembrane helix</keyword>
<feature type="transmembrane region" description="Helical" evidence="5">
    <location>
        <begin position="90"/>
        <end position="108"/>
    </location>
</feature>
<feature type="transmembrane region" description="Helical" evidence="5">
    <location>
        <begin position="358"/>
        <end position="375"/>
    </location>
</feature>
<evidence type="ECO:0000259" key="6">
    <source>
        <dbReference type="Pfam" id="PF04932"/>
    </source>
</evidence>
<feature type="transmembrane region" description="Helical" evidence="5">
    <location>
        <begin position="212"/>
        <end position="245"/>
    </location>
</feature>
<dbReference type="EMBL" id="VSSQ01000556">
    <property type="protein sequence ID" value="MPL97437.1"/>
    <property type="molecule type" value="Genomic_DNA"/>
</dbReference>
<feature type="transmembrane region" description="Helical" evidence="5">
    <location>
        <begin position="324"/>
        <end position="346"/>
    </location>
</feature>
<name>A0A644W1G6_9ZZZZ</name>
<dbReference type="Pfam" id="PF04932">
    <property type="entry name" value="Wzy_C"/>
    <property type="match status" value="1"/>
</dbReference>